<organism evidence="1 2">
    <name type="scientific">Colletotrichum kahawae</name>
    <name type="common">Coffee berry disease fungus</name>
    <dbReference type="NCBI Taxonomy" id="34407"/>
    <lineage>
        <taxon>Eukaryota</taxon>
        <taxon>Fungi</taxon>
        <taxon>Dikarya</taxon>
        <taxon>Ascomycota</taxon>
        <taxon>Pezizomycotina</taxon>
        <taxon>Sordariomycetes</taxon>
        <taxon>Hypocreomycetidae</taxon>
        <taxon>Glomerellales</taxon>
        <taxon>Glomerellaceae</taxon>
        <taxon>Colletotrichum</taxon>
        <taxon>Colletotrichum gloeosporioides species complex</taxon>
    </lineage>
</organism>
<evidence type="ECO:0000313" key="2">
    <source>
        <dbReference type="Proteomes" id="UP001281614"/>
    </source>
</evidence>
<dbReference type="EMBL" id="VYYT01000799">
    <property type="protein sequence ID" value="KAK2729299.1"/>
    <property type="molecule type" value="Genomic_DNA"/>
</dbReference>
<protein>
    <submittedName>
        <fullName evidence="1">Uncharacterized protein</fullName>
    </submittedName>
</protein>
<accession>A0AAE0CXR1</accession>
<sequence>MAGWLGRPTATNSDQPRLRVSPELLWLSRQRDDEWF</sequence>
<comment type="caution">
    <text evidence="1">The sequence shown here is derived from an EMBL/GenBank/DDBJ whole genome shotgun (WGS) entry which is preliminary data.</text>
</comment>
<gene>
    <name evidence="1" type="ORF">CKAH01_10247</name>
</gene>
<dbReference type="AlphaFoldDB" id="A0AAE0CXR1"/>
<reference evidence="1" key="1">
    <citation type="submission" date="2023-02" db="EMBL/GenBank/DDBJ databases">
        <title>Colletotrichum kahawae CIFC_Que2 genome sequencing and assembly.</title>
        <authorList>
            <person name="Baroncelli R."/>
        </authorList>
    </citation>
    <scope>NUCLEOTIDE SEQUENCE</scope>
    <source>
        <strain evidence="1">CIFC_Que2</strain>
    </source>
</reference>
<proteinExistence type="predicted"/>
<keyword evidence="2" id="KW-1185">Reference proteome</keyword>
<dbReference type="Proteomes" id="UP001281614">
    <property type="component" value="Unassembled WGS sequence"/>
</dbReference>
<evidence type="ECO:0000313" key="1">
    <source>
        <dbReference type="EMBL" id="KAK2729299.1"/>
    </source>
</evidence>
<name>A0AAE0CXR1_COLKA</name>